<keyword evidence="2" id="KW-0812">Transmembrane</keyword>
<feature type="compositionally biased region" description="Low complexity" evidence="1">
    <location>
        <begin position="230"/>
        <end position="243"/>
    </location>
</feature>
<organism evidence="3 4">
    <name type="scientific">Deinococcus knuensis</name>
    <dbReference type="NCBI Taxonomy" id="1837380"/>
    <lineage>
        <taxon>Bacteria</taxon>
        <taxon>Thermotogati</taxon>
        <taxon>Deinococcota</taxon>
        <taxon>Deinococci</taxon>
        <taxon>Deinococcales</taxon>
        <taxon>Deinococcaceae</taxon>
        <taxon>Deinococcus</taxon>
    </lineage>
</organism>
<feature type="transmembrane region" description="Helical" evidence="2">
    <location>
        <begin position="159"/>
        <end position="176"/>
    </location>
</feature>
<keyword evidence="2" id="KW-1133">Transmembrane helix</keyword>
<sequence length="261" mass="27181">MSPSNGQGTVNSAPMIHAPHGPLAGYAFPPAMLRRAAQEHGWGPAFTECVAQEYRRFLILAATAGHPVTPSRAVDALWHEHLTFTRDYWERLTPLLPAPLHHEPATGEAGDTDFAAQYRRTLDSYARVFGEVAPVDVWPDPAVRDTGTAPARIAGGARVSALLLAVLAGGAAWLTFLSTHVGGLIGLGVFLVTLILCATAQAGSAGTPRREPESVWSWLSVDLGSFSWFSSDSSSDDSSSGSSGSDGGSSCGSSCGGGCSS</sequence>
<dbReference type="Proteomes" id="UP000620633">
    <property type="component" value="Unassembled WGS sequence"/>
</dbReference>
<feature type="transmembrane region" description="Helical" evidence="2">
    <location>
        <begin position="182"/>
        <end position="200"/>
    </location>
</feature>
<feature type="region of interest" description="Disordered" evidence="1">
    <location>
        <begin position="230"/>
        <end position="261"/>
    </location>
</feature>
<evidence type="ECO:0008006" key="5">
    <source>
        <dbReference type="Google" id="ProtNLM"/>
    </source>
</evidence>
<protein>
    <recommendedName>
        <fullName evidence="5">TIGR04222 domain-containing membrane protein</fullName>
    </recommendedName>
</protein>
<keyword evidence="2" id="KW-0472">Membrane</keyword>
<name>A0ABQ2SBG5_9DEIO</name>
<feature type="compositionally biased region" description="Gly residues" evidence="1">
    <location>
        <begin position="244"/>
        <end position="261"/>
    </location>
</feature>
<keyword evidence="4" id="KW-1185">Reference proteome</keyword>
<evidence type="ECO:0000256" key="1">
    <source>
        <dbReference type="SAM" id="MobiDB-lite"/>
    </source>
</evidence>
<proteinExistence type="predicted"/>
<reference evidence="4" key="1">
    <citation type="journal article" date="2019" name="Int. J. Syst. Evol. Microbiol.">
        <title>The Global Catalogue of Microorganisms (GCM) 10K type strain sequencing project: providing services to taxonomists for standard genome sequencing and annotation.</title>
        <authorList>
            <consortium name="The Broad Institute Genomics Platform"/>
            <consortium name="The Broad Institute Genome Sequencing Center for Infectious Disease"/>
            <person name="Wu L."/>
            <person name="Ma J."/>
        </authorList>
    </citation>
    <scope>NUCLEOTIDE SEQUENCE [LARGE SCALE GENOMIC DNA]</scope>
    <source>
        <strain evidence="4">JCM 31406</strain>
    </source>
</reference>
<gene>
    <name evidence="3" type="ORF">GCM10008961_05090</name>
</gene>
<accession>A0ABQ2SBG5</accession>
<evidence type="ECO:0000256" key="2">
    <source>
        <dbReference type="SAM" id="Phobius"/>
    </source>
</evidence>
<comment type="caution">
    <text evidence="3">The sequence shown here is derived from an EMBL/GenBank/DDBJ whole genome shotgun (WGS) entry which is preliminary data.</text>
</comment>
<evidence type="ECO:0000313" key="4">
    <source>
        <dbReference type="Proteomes" id="UP000620633"/>
    </source>
</evidence>
<evidence type="ECO:0000313" key="3">
    <source>
        <dbReference type="EMBL" id="GGS16467.1"/>
    </source>
</evidence>
<dbReference type="EMBL" id="BMQO01000001">
    <property type="protein sequence ID" value="GGS16467.1"/>
    <property type="molecule type" value="Genomic_DNA"/>
</dbReference>